<gene>
    <name evidence="1" type="ORF">FRZ54_16895</name>
</gene>
<keyword evidence="2" id="KW-1185">Reference proteome</keyword>
<dbReference type="Proteomes" id="UP000321479">
    <property type="component" value="Chromosome"/>
</dbReference>
<name>A0A5B8UZJ3_9SPHI</name>
<dbReference type="KEGG" id="mgin:FRZ54_16895"/>
<sequence length="144" mass="16485">MGNIEINDLARDFYKAVSFRNEKAPDLSQLQILFFGDGILVNNSFQHPIGFTAESFVSALESDIAEGNMDQFIQHELHAKTEVFGKLAQRISVYEYNLGEETSGRLPRGVNYMQFVQVDGNWRILSVAWCDENEDNLIPQEYMQ</sequence>
<evidence type="ECO:0000313" key="1">
    <source>
        <dbReference type="EMBL" id="QEC64185.1"/>
    </source>
</evidence>
<evidence type="ECO:0000313" key="2">
    <source>
        <dbReference type="Proteomes" id="UP000321479"/>
    </source>
</evidence>
<dbReference type="EMBL" id="CP042436">
    <property type="protein sequence ID" value="QEC64185.1"/>
    <property type="molecule type" value="Genomic_DNA"/>
</dbReference>
<proteinExistence type="predicted"/>
<reference evidence="1 2" key="1">
    <citation type="journal article" date="2017" name="Curr. Microbiol.">
        <title>Mucilaginibacter ginsenosidivorans sp. nov., Isolated from Soil of Ginseng Field.</title>
        <authorList>
            <person name="Kim M.M."/>
            <person name="Siddiqi M.Z."/>
            <person name="Im W.T."/>
        </authorList>
    </citation>
    <scope>NUCLEOTIDE SEQUENCE [LARGE SCALE GENOMIC DNA]</scope>
    <source>
        <strain evidence="1 2">Gsoil 3017</strain>
    </source>
</reference>
<evidence type="ECO:0008006" key="3">
    <source>
        <dbReference type="Google" id="ProtNLM"/>
    </source>
</evidence>
<protein>
    <recommendedName>
        <fullName evidence="3">Nuclear transport factor 2 family protein</fullName>
    </recommendedName>
</protein>
<organism evidence="1 2">
    <name type="scientific">Mucilaginibacter ginsenosidivorans</name>
    <dbReference type="NCBI Taxonomy" id="398053"/>
    <lineage>
        <taxon>Bacteria</taxon>
        <taxon>Pseudomonadati</taxon>
        <taxon>Bacteroidota</taxon>
        <taxon>Sphingobacteriia</taxon>
        <taxon>Sphingobacteriales</taxon>
        <taxon>Sphingobacteriaceae</taxon>
        <taxon>Mucilaginibacter</taxon>
    </lineage>
</organism>
<accession>A0A5B8UZJ3</accession>
<dbReference type="OrthoDB" id="9798081at2"/>
<dbReference type="RefSeq" id="WP_147032764.1">
    <property type="nucleotide sequence ID" value="NZ_CP042436.1"/>
</dbReference>
<dbReference type="AlphaFoldDB" id="A0A5B8UZJ3"/>